<keyword evidence="8" id="KW-0464">Manganese</keyword>
<dbReference type="InterPro" id="IPR000907">
    <property type="entry name" value="LipOase"/>
</dbReference>
<evidence type="ECO:0000313" key="12">
    <source>
        <dbReference type="Proteomes" id="UP000319257"/>
    </source>
</evidence>
<dbReference type="InterPro" id="IPR036226">
    <property type="entry name" value="LipOase_C_sf"/>
</dbReference>
<evidence type="ECO:0000256" key="4">
    <source>
        <dbReference type="ARBA" id="ARBA00021175"/>
    </source>
</evidence>
<dbReference type="PANTHER" id="PTHR11771">
    <property type="entry name" value="LIPOXYGENASE"/>
    <property type="match status" value="1"/>
</dbReference>
<dbReference type="AlphaFoldDB" id="A0A507AUZ2"/>
<comment type="cofactor">
    <cofactor evidence="2">
        <name>Mn(2+)</name>
        <dbReference type="ChEBI" id="CHEBI:29035"/>
    </cofactor>
</comment>
<evidence type="ECO:0000256" key="7">
    <source>
        <dbReference type="ARBA" id="ARBA00023002"/>
    </source>
</evidence>
<evidence type="ECO:0000259" key="10">
    <source>
        <dbReference type="PROSITE" id="PS51393"/>
    </source>
</evidence>
<keyword evidence="5" id="KW-0479">Metal-binding</keyword>
<dbReference type="GeneID" id="41972764"/>
<evidence type="ECO:0000256" key="3">
    <source>
        <dbReference type="ARBA" id="ARBA00013178"/>
    </source>
</evidence>
<evidence type="ECO:0000256" key="9">
    <source>
        <dbReference type="SAM" id="SignalP"/>
    </source>
</evidence>
<dbReference type="EMBL" id="SKBQ01000027">
    <property type="protein sequence ID" value="TPX14625.1"/>
    <property type="molecule type" value="Genomic_DNA"/>
</dbReference>
<evidence type="ECO:0000256" key="1">
    <source>
        <dbReference type="ARBA" id="ARBA00000366"/>
    </source>
</evidence>
<dbReference type="Gene3D" id="3.10.450.60">
    <property type="match status" value="1"/>
</dbReference>
<dbReference type="PROSITE" id="PS51393">
    <property type="entry name" value="LIPOXYGENASE_3"/>
    <property type="match status" value="1"/>
</dbReference>
<keyword evidence="9" id="KW-0732">Signal</keyword>
<evidence type="ECO:0000256" key="6">
    <source>
        <dbReference type="ARBA" id="ARBA00022964"/>
    </source>
</evidence>
<dbReference type="EC" id="1.13.11.45" evidence="3"/>
<dbReference type="Gene3D" id="1.20.245.10">
    <property type="entry name" value="Lipoxygenase-1, Domain 5"/>
    <property type="match status" value="1"/>
</dbReference>
<accession>A0A507AUZ2</accession>
<name>A0A507AUZ2_9PEZI</name>
<keyword evidence="7" id="KW-0560">Oxidoreductase</keyword>
<dbReference type="GO" id="GO:0046872">
    <property type="term" value="F:metal ion binding"/>
    <property type="evidence" value="ECO:0007669"/>
    <property type="project" value="UniProtKB-KW"/>
</dbReference>
<dbReference type="RefSeq" id="XP_030996336.1">
    <property type="nucleotide sequence ID" value="XM_031139826.1"/>
</dbReference>
<keyword evidence="12" id="KW-1185">Reference proteome</keyword>
<protein>
    <recommendedName>
        <fullName evidence="4">Manganese lipoxygenase</fullName>
        <ecNumber evidence="3">1.13.11.45</ecNumber>
    </recommendedName>
</protein>
<dbReference type="Proteomes" id="UP000319257">
    <property type="component" value="Unassembled WGS sequence"/>
</dbReference>
<dbReference type="InterPro" id="IPR013819">
    <property type="entry name" value="LipOase_C"/>
</dbReference>
<sequence length="642" mass="70332">MYLKCGSLLGLLAQGLYVSAAVLPAQEKVKRDNETITNTILSALLASFSSHVPSASENGIKLLGQLLSSLNGTYTLPKTSRDPSVREASLNLVRENFLYGAPVAGGPAYPSGELGVAKNVEDIADIMVDLTPELALTSTDGVKAEKDIAKIYNGEWSGVMPRGPDAGAMTNYTQDLFFSMQRLSNSPYSVRRLRKDEKLPFTIDDSTSKAISGMSLNQLHDEGRLFYSDHRDQAKLKSTGRFAAACDAYFYISAASGDFLPLAIRTNTGANLIYTPADSPNDWLLAKIMYNVNDFWFAQWNHLAATHEVVQIVWMAAIRSLSREHPVYAILDRLTYELFSIQVLAEVGSVSFVLFEKTTHLTVLKTILFAPGGAVDQLFAYTGQSAQNFTTDRYLHKGAGRFRANYFKTDLRSRGLLGVSCNGPSLKHFPFYEDAKVISDATRVFLTSFVQSYYSSDSEVAGDAEIQAWAAQCNGDAKCMDFPAEITTTKTLVDILVHIAHLGSSAHHSVNTNQLLEISSTLPFSTPSLYAAPPTAKSADTNPAHFLPTFDKVVTQLIMASLFARPLLAGSNRTIIHMFNDPKMLSQMNPQTQEANAVFMKAMRDFSAQVQARTFDADGLSQGMPFVWNALDPNVAPYSLTV</sequence>
<dbReference type="SUPFAM" id="SSF48484">
    <property type="entry name" value="Lipoxigenase"/>
    <property type="match status" value="1"/>
</dbReference>
<dbReference type="GO" id="GO:0050584">
    <property type="term" value="F:linoleate 11-lipoxygenase activity"/>
    <property type="evidence" value="ECO:0007669"/>
    <property type="project" value="UniProtKB-EC"/>
</dbReference>
<keyword evidence="6" id="KW-0223">Dioxygenase</keyword>
<gene>
    <name evidence="11" type="ORF">E0L32_005317</name>
</gene>
<feature type="chain" id="PRO_5021491945" description="Manganese lipoxygenase" evidence="9">
    <location>
        <begin position="21"/>
        <end position="642"/>
    </location>
</feature>
<organism evidence="11 12">
    <name type="scientific">Thyridium curvatum</name>
    <dbReference type="NCBI Taxonomy" id="1093900"/>
    <lineage>
        <taxon>Eukaryota</taxon>
        <taxon>Fungi</taxon>
        <taxon>Dikarya</taxon>
        <taxon>Ascomycota</taxon>
        <taxon>Pezizomycotina</taxon>
        <taxon>Sordariomycetes</taxon>
        <taxon>Sordariomycetidae</taxon>
        <taxon>Thyridiales</taxon>
        <taxon>Thyridiaceae</taxon>
        <taxon>Thyridium</taxon>
    </lineage>
</organism>
<comment type="catalytic activity">
    <reaction evidence="1">
        <text>(9Z,12Z)-octadecadienoate + O2 = (11S)-hydroperoxy-(9Z,12Z)-octadecadienoate</text>
        <dbReference type="Rhea" id="RHEA:18993"/>
        <dbReference type="ChEBI" id="CHEBI:15379"/>
        <dbReference type="ChEBI" id="CHEBI:30245"/>
        <dbReference type="ChEBI" id="CHEBI:57467"/>
        <dbReference type="EC" id="1.13.11.45"/>
    </reaction>
</comment>
<feature type="signal peptide" evidence="9">
    <location>
        <begin position="1"/>
        <end position="20"/>
    </location>
</feature>
<dbReference type="InParanoid" id="A0A507AUZ2"/>
<feature type="domain" description="Lipoxygenase" evidence="10">
    <location>
        <begin position="196"/>
        <end position="642"/>
    </location>
</feature>
<dbReference type="GO" id="GO:0034440">
    <property type="term" value="P:lipid oxidation"/>
    <property type="evidence" value="ECO:0007669"/>
    <property type="project" value="InterPro"/>
</dbReference>
<reference evidence="11 12" key="1">
    <citation type="submission" date="2019-06" db="EMBL/GenBank/DDBJ databases">
        <title>Draft genome sequence of the filamentous fungus Phialemoniopsis curvata isolated from diesel fuel.</title>
        <authorList>
            <person name="Varaljay V.A."/>
            <person name="Lyon W.J."/>
            <person name="Crouch A.L."/>
            <person name="Drake C.E."/>
            <person name="Hollomon J.M."/>
            <person name="Nadeau L.J."/>
            <person name="Nunn H.S."/>
            <person name="Stevenson B.S."/>
            <person name="Bojanowski C.L."/>
            <person name="Crookes-Goodson W.J."/>
        </authorList>
    </citation>
    <scope>NUCLEOTIDE SEQUENCE [LARGE SCALE GENOMIC DNA]</scope>
    <source>
        <strain evidence="11 12">D216</strain>
    </source>
</reference>
<proteinExistence type="predicted"/>
<evidence type="ECO:0000313" key="11">
    <source>
        <dbReference type="EMBL" id="TPX14625.1"/>
    </source>
</evidence>
<comment type="caution">
    <text evidence="11">The sequence shown here is derived from an EMBL/GenBank/DDBJ whole genome shotgun (WGS) entry which is preliminary data.</text>
</comment>
<evidence type="ECO:0000256" key="8">
    <source>
        <dbReference type="ARBA" id="ARBA00023211"/>
    </source>
</evidence>
<dbReference type="GO" id="GO:0043651">
    <property type="term" value="P:linoleic acid metabolic process"/>
    <property type="evidence" value="ECO:0007669"/>
    <property type="project" value="UniProtKB-ARBA"/>
</dbReference>
<dbReference type="Pfam" id="PF00305">
    <property type="entry name" value="Lipoxygenase"/>
    <property type="match status" value="2"/>
</dbReference>
<dbReference type="OrthoDB" id="407298at2759"/>
<dbReference type="STRING" id="1093900.A0A507AUZ2"/>
<evidence type="ECO:0000256" key="2">
    <source>
        <dbReference type="ARBA" id="ARBA00001936"/>
    </source>
</evidence>
<evidence type="ECO:0000256" key="5">
    <source>
        <dbReference type="ARBA" id="ARBA00022723"/>
    </source>
</evidence>